<evidence type="ECO:0000256" key="2">
    <source>
        <dbReference type="ARBA" id="ARBA00022801"/>
    </source>
</evidence>
<proteinExistence type="predicted"/>
<evidence type="ECO:0000256" key="1">
    <source>
        <dbReference type="ARBA" id="ARBA00001946"/>
    </source>
</evidence>
<name>A0A2S9IBU3_9GAMM</name>
<dbReference type="AlphaFoldDB" id="A0A2S9IBU3"/>
<keyword evidence="2 4" id="KW-0378">Hydrolase</keyword>
<dbReference type="PANTHER" id="PTHR43046">
    <property type="entry name" value="GDP-MANNOSE MANNOSYL HYDROLASE"/>
    <property type="match status" value="1"/>
</dbReference>
<dbReference type="PANTHER" id="PTHR43046:SF2">
    <property type="entry name" value="8-OXO-DGTP DIPHOSPHATASE-RELATED"/>
    <property type="match status" value="1"/>
</dbReference>
<dbReference type="SUPFAM" id="SSF55811">
    <property type="entry name" value="Nudix"/>
    <property type="match status" value="1"/>
</dbReference>
<evidence type="ECO:0000259" key="3">
    <source>
        <dbReference type="PROSITE" id="PS51462"/>
    </source>
</evidence>
<dbReference type="RefSeq" id="WP_105593047.1">
    <property type="nucleotide sequence ID" value="NZ_PDET01000007.1"/>
</dbReference>
<comment type="caution">
    <text evidence="4">The sequence shown here is derived from an EMBL/GenBank/DDBJ whole genome shotgun (WGS) entry which is preliminary data.</text>
</comment>
<keyword evidence="5" id="KW-1185">Reference proteome</keyword>
<sequence length="136" mass="14945">MVDKKKIHIAAAVIVDDAGRLLLVRKRNTSYFMQPGGKLDAGESPESALIRELQEELDFVITPGDLTPLGQFTDVAANEPDHLLVADIFRIQNVSGELQPAAEIEEVKWVPPADFDSLMLAPLTEKQIIPLVYAPV</sequence>
<dbReference type="GO" id="GO:0016787">
    <property type="term" value="F:hydrolase activity"/>
    <property type="evidence" value="ECO:0007669"/>
    <property type="project" value="UniProtKB-KW"/>
</dbReference>
<dbReference type="PROSITE" id="PS00893">
    <property type="entry name" value="NUDIX_BOX"/>
    <property type="match status" value="1"/>
</dbReference>
<dbReference type="OrthoDB" id="9801098at2"/>
<dbReference type="InterPro" id="IPR000086">
    <property type="entry name" value="NUDIX_hydrolase_dom"/>
</dbReference>
<gene>
    <name evidence="4" type="ORF">CQW29_12465</name>
</gene>
<accession>A0A2S9IBU3</accession>
<dbReference type="Proteomes" id="UP000239181">
    <property type="component" value="Unassembled WGS sequence"/>
</dbReference>
<feature type="domain" description="Nudix hydrolase" evidence="3">
    <location>
        <begin position="6"/>
        <end position="134"/>
    </location>
</feature>
<reference evidence="4 5" key="1">
    <citation type="submission" date="2017-10" db="EMBL/GenBank/DDBJ databases">
        <title>Draft genome of two endophytic bacteria isolated from 'guarana' Paullinia cupana (Mart.) Ducke.</title>
        <authorList>
            <person name="Siqueira K.A."/>
            <person name="Liotti R.G."/>
            <person name="Mendes T.A."/>
            <person name="Soares M.A."/>
        </authorList>
    </citation>
    <scope>NUCLEOTIDE SEQUENCE [LARGE SCALE GENOMIC DNA]</scope>
    <source>
        <strain evidence="4 5">342</strain>
    </source>
</reference>
<dbReference type="PROSITE" id="PS51462">
    <property type="entry name" value="NUDIX"/>
    <property type="match status" value="1"/>
</dbReference>
<dbReference type="CDD" id="cd04690">
    <property type="entry name" value="NUDIX_Hydrolase"/>
    <property type="match status" value="1"/>
</dbReference>
<organism evidence="4 5">
    <name type="scientific">Pantoea coffeiphila</name>
    <dbReference type="NCBI Taxonomy" id="1465635"/>
    <lineage>
        <taxon>Bacteria</taxon>
        <taxon>Pseudomonadati</taxon>
        <taxon>Pseudomonadota</taxon>
        <taxon>Gammaproteobacteria</taxon>
        <taxon>Enterobacterales</taxon>
        <taxon>Erwiniaceae</taxon>
        <taxon>Pantoea</taxon>
    </lineage>
</organism>
<dbReference type="Pfam" id="PF00293">
    <property type="entry name" value="NUDIX"/>
    <property type="match status" value="1"/>
</dbReference>
<dbReference type="InterPro" id="IPR020084">
    <property type="entry name" value="NUDIX_hydrolase_CS"/>
</dbReference>
<evidence type="ECO:0000313" key="5">
    <source>
        <dbReference type="Proteomes" id="UP000239181"/>
    </source>
</evidence>
<comment type="cofactor">
    <cofactor evidence="1">
        <name>Mg(2+)</name>
        <dbReference type="ChEBI" id="CHEBI:18420"/>
    </cofactor>
</comment>
<dbReference type="EMBL" id="PDET01000007">
    <property type="protein sequence ID" value="PRD15269.1"/>
    <property type="molecule type" value="Genomic_DNA"/>
</dbReference>
<evidence type="ECO:0000313" key="4">
    <source>
        <dbReference type="EMBL" id="PRD15269.1"/>
    </source>
</evidence>
<dbReference type="InterPro" id="IPR015797">
    <property type="entry name" value="NUDIX_hydrolase-like_dom_sf"/>
</dbReference>
<protein>
    <submittedName>
        <fullName evidence="4">NUDIX hydrolase</fullName>
    </submittedName>
</protein>
<dbReference type="Gene3D" id="3.90.79.10">
    <property type="entry name" value="Nucleoside Triphosphate Pyrophosphohydrolase"/>
    <property type="match status" value="1"/>
</dbReference>